<dbReference type="SUPFAM" id="SSF48065">
    <property type="entry name" value="DBL homology domain (DH-domain)"/>
    <property type="match status" value="1"/>
</dbReference>
<reference evidence="3" key="1">
    <citation type="journal article" date="2010" name="Science">
        <title>Plasticity of animal genome architecture unmasked by rapid evolution of a pelagic tunicate.</title>
        <authorList>
            <person name="Denoeud F."/>
            <person name="Henriet S."/>
            <person name="Mungpakdee S."/>
            <person name="Aury J.M."/>
            <person name="Da Silva C."/>
            <person name="Brinkmann H."/>
            <person name="Mikhaleva J."/>
            <person name="Olsen L.C."/>
            <person name="Jubin C."/>
            <person name="Canestro C."/>
            <person name="Bouquet J.M."/>
            <person name="Danks G."/>
            <person name="Poulain J."/>
            <person name="Campsteijn C."/>
            <person name="Adamski M."/>
            <person name="Cross I."/>
            <person name="Yadetie F."/>
            <person name="Muffato M."/>
            <person name="Louis A."/>
            <person name="Butcher S."/>
            <person name="Tsagkogeorga G."/>
            <person name="Konrad A."/>
            <person name="Singh S."/>
            <person name="Jensen M.F."/>
            <person name="Cong E.H."/>
            <person name="Eikeseth-Otteraa H."/>
            <person name="Noel B."/>
            <person name="Anthouard V."/>
            <person name="Porcel B.M."/>
            <person name="Kachouri-Lafond R."/>
            <person name="Nishino A."/>
            <person name="Ugolini M."/>
            <person name="Chourrout P."/>
            <person name="Nishida H."/>
            <person name="Aasland R."/>
            <person name="Huzurbazar S."/>
            <person name="Westhof E."/>
            <person name="Delsuc F."/>
            <person name="Lehrach H."/>
            <person name="Reinhardt R."/>
            <person name="Weissenbach J."/>
            <person name="Roy S.W."/>
            <person name="Artiguenave F."/>
            <person name="Postlethwait J.H."/>
            <person name="Manak J.R."/>
            <person name="Thompson E.M."/>
            <person name="Jaillon O."/>
            <person name="Du Pasquier L."/>
            <person name="Boudinot P."/>
            <person name="Liberles D.A."/>
            <person name="Volff J.N."/>
            <person name="Philippe H."/>
            <person name="Lenhard B."/>
            <person name="Roest Crollius H."/>
            <person name="Wincker P."/>
            <person name="Chourrout D."/>
        </authorList>
    </citation>
    <scope>NUCLEOTIDE SEQUENCE [LARGE SCALE GENOMIC DNA]</scope>
</reference>
<proteinExistence type="predicted"/>
<evidence type="ECO:0000259" key="2">
    <source>
        <dbReference type="PROSITE" id="PS50010"/>
    </source>
</evidence>
<sequence>MYSKRHYLAKNLLETEQKYFHQLRALERVNSSFRQNIKAYKSKSLIKENECQIIFFRIPDLTRNQNEIVKKLTLKLRDWSTDSTFTDIIWLIKENLKLYEEYINNYTRARMLLDHLIKTKQGDRLADLLKVSITETREKDIMVQDLLYKPVDRMTHHISVLDDIIRHTPSTHNDYDKLRSYQSEFWRVLATVNKGHVSKGTRKVQEKEIIKSGYVTEEISDTEKKLRYVILSNEMILCMKPTNMKKRELDVKWFIPLNNVNVQLRETKEQISMAKKTRMNQLDKEIVELNQEISKHSSEEKD</sequence>
<dbReference type="PANTHER" id="PTHR23182">
    <property type="entry name" value="BREAKPOINT CLUSTER REGION PROTEIN BCR"/>
    <property type="match status" value="1"/>
</dbReference>
<dbReference type="AlphaFoldDB" id="E4WYT9"/>
<dbReference type="SMART" id="SM00325">
    <property type="entry name" value="RhoGEF"/>
    <property type="match status" value="1"/>
</dbReference>
<dbReference type="EMBL" id="FN653019">
    <property type="protein sequence ID" value="CBY22854.1"/>
    <property type="molecule type" value="Genomic_DNA"/>
</dbReference>
<keyword evidence="1" id="KW-0175">Coiled coil</keyword>
<dbReference type="PROSITE" id="PS50010">
    <property type="entry name" value="DH_2"/>
    <property type="match status" value="1"/>
</dbReference>
<dbReference type="InterPro" id="IPR011993">
    <property type="entry name" value="PH-like_dom_sf"/>
</dbReference>
<dbReference type="Gene3D" id="1.20.900.10">
    <property type="entry name" value="Dbl homology (DH) domain"/>
    <property type="match status" value="1"/>
</dbReference>
<dbReference type="OrthoDB" id="2155291at2759"/>
<dbReference type="InterPro" id="IPR000219">
    <property type="entry name" value="DH_dom"/>
</dbReference>
<name>E4WYT9_OIKDI</name>
<evidence type="ECO:0000313" key="3">
    <source>
        <dbReference type="EMBL" id="CBY22854.1"/>
    </source>
</evidence>
<dbReference type="PANTHER" id="PTHR23182:SF1">
    <property type="entry name" value="RHO GTPASE ACTIVATING PROTEIN AT 1A, ISOFORM E"/>
    <property type="match status" value="1"/>
</dbReference>
<dbReference type="InterPro" id="IPR037769">
    <property type="entry name" value="Abr/Bcr"/>
</dbReference>
<dbReference type="GO" id="GO:0005085">
    <property type="term" value="F:guanyl-nucleotide exchange factor activity"/>
    <property type="evidence" value="ECO:0007669"/>
    <property type="project" value="InterPro"/>
</dbReference>
<dbReference type="InterPro" id="IPR035899">
    <property type="entry name" value="DBL_dom_sf"/>
</dbReference>
<dbReference type="Pfam" id="PF00621">
    <property type="entry name" value="RhoGEF"/>
    <property type="match status" value="1"/>
</dbReference>
<evidence type="ECO:0000256" key="1">
    <source>
        <dbReference type="SAM" id="Coils"/>
    </source>
</evidence>
<organism evidence="3">
    <name type="scientific">Oikopleura dioica</name>
    <name type="common">Tunicate</name>
    <dbReference type="NCBI Taxonomy" id="34765"/>
    <lineage>
        <taxon>Eukaryota</taxon>
        <taxon>Metazoa</taxon>
        <taxon>Chordata</taxon>
        <taxon>Tunicata</taxon>
        <taxon>Appendicularia</taxon>
        <taxon>Copelata</taxon>
        <taxon>Oikopleuridae</taxon>
        <taxon>Oikopleura</taxon>
    </lineage>
</organism>
<accession>E4WYT9</accession>
<dbReference type="GO" id="GO:0005096">
    <property type="term" value="F:GTPase activator activity"/>
    <property type="evidence" value="ECO:0007669"/>
    <property type="project" value="InterPro"/>
</dbReference>
<gene>
    <name evidence="3" type="ORF">GSOID_T00013630001</name>
</gene>
<keyword evidence="4" id="KW-1185">Reference proteome</keyword>
<evidence type="ECO:0000313" key="4">
    <source>
        <dbReference type="Proteomes" id="UP000001307"/>
    </source>
</evidence>
<dbReference type="GO" id="GO:0016020">
    <property type="term" value="C:membrane"/>
    <property type="evidence" value="ECO:0007669"/>
    <property type="project" value="TreeGrafter"/>
</dbReference>
<protein>
    <recommendedName>
        <fullName evidence="2">DH domain-containing protein</fullName>
    </recommendedName>
</protein>
<feature type="coiled-coil region" evidence="1">
    <location>
        <begin position="257"/>
        <end position="299"/>
    </location>
</feature>
<dbReference type="Gene3D" id="2.30.29.30">
    <property type="entry name" value="Pleckstrin-homology domain (PH domain)/Phosphotyrosine-binding domain (PTB)"/>
    <property type="match status" value="1"/>
</dbReference>
<dbReference type="InParanoid" id="E4WYT9"/>
<dbReference type="Proteomes" id="UP000001307">
    <property type="component" value="Unassembled WGS sequence"/>
</dbReference>
<feature type="domain" description="DH" evidence="2">
    <location>
        <begin position="4"/>
        <end position="195"/>
    </location>
</feature>